<dbReference type="Pfam" id="PF04434">
    <property type="entry name" value="SWIM"/>
    <property type="match status" value="1"/>
</dbReference>
<reference evidence="5" key="1">
    <citation type="submission" date="2018-02" db="EMBL/GenBank/DDBJ databases">
        <title>Genome sequencing of Solimonas sp. HR-BB.</title>
        <authorList>
            <person name="Lee Y."/>
            <person name="Jeon C.O."/>
        </authorList>
    </citation>
    <scope>NUCLEOTIDE SEQUENCE [LARGE SCALE GENOMIC DNA]</scope>
    <source>
        <strain evidence="5">HR-U</strain>
    </source>
</reference>
<evidence type="ECO:0000313" key="5">
    <source>
        <dbReference type="Proteomes" id="UP000239590"/>
    </source>
</evidence>
<organism evidence="4 5">
    <name type="scientific">Siphonobacter curvatus</name>
    <dbReference type="NCBI Taxonomy" id="2094562"/>
    <lineage>
        <taxon>Bacteria</taxon>
        <taxon>Pseudomonadati</taxon>
        <taxon>Bacteroidota</taxon>
        <taxon>Cytophagia</taxon>
        <taxon>Cytophagales</taxon>
        <taxon>Cytophagaceae</taxon>
        <taxon>Siphonobacter</taxon>
    </lineage>
</organism>
<evidence type="ECO:0000256" key="2">
    <source>
        <dbReference type="SAM" id="MobiDB-lite"/>
    </source>
</evidence>
<name>A0A2S7IJ69_9BACT</name>
<keyword evidence="1" id="KW-0862">Zinc</keyword>
<accession>A0A2S7IJ69</accession>
<dbReference type="PROSITE" id="PS50966">
    <property type="entry name" value="ZF_SWIM"/>
    <property type="match status" value="1"/>
</dbReference>
<feature type="domain" description="SWIM-type" evidence="3">
    <location>
        <begin position="53"/>
        <end position="86"/>
    </location>
</feature>
<keyword evidence="5" id="KW-1185">Reference proteome</keyword>
<dbReference type="RefSeq" id="WP_104714767.1">
    <property type="nucleotide sequence ID" value="NZ_PTRA01000003.1"/>
</dbReference>
<protein>
    <recommendedName>
        <fullName evidence="3">SWIM-type domain-containing protein</fullName>
    </recommendedName>
</protein>
<dbReference type="EMBL" id="PTRA01000003">
    <property type="protein sequence ID" value="PQA56227.1"/>
    <property type="molecule type" value="Genomic_DNA"/>
</dbReference>
<dbReference type="Proteomes" id="UP000239590">
    <property type="component" value="Unassembled WGS sequence"/>
</dbReference>
<gene>
    <name evidence="4" type="ORF">C5O19_17935</name>
</gene>
<sequence>MNSITEEQVVSLAPDAASLKAGKALAVENKWLTLAFNDRVLWGELQGSGKDPYRTQIDLGQMASKCSCPSRKFPCKHGLGLLLLFAKSSPAFQSPPEEPGWVSEWMDKRQTKAEKAAESVVASPATDEQKEKDRQKRQQERLRKVQGGVTELGQWLRDMVRTGTLNVPERGYRHFDQTAARMVDAQATGLANAVKAFNAIPYAGSDWQSQVLEQCTKLFVWTEAFKNLDSLPIPVQEDIKTALGWSRSAKDLDSEGEVVTDDWLVLGRLTREEERITVQQNWLWGHQTNRIALVLNFAYQNAGIETPLVPGTSSRAELRFFPSAFPFRAIVSNHSGYSTLHTPPLAFANWLETEAFLNQIWLIQPWADQIPLWIEKVSLVRVGDQWVLRDTENRVVPLSDQFYEMKIFHLLALGGGNPLTLSVRYSDGTVYPLGIWLDDQYQLLPS</sequence>
<dbReference type="AlphaFoldDB" id="A0A2S7IJ69"/>
<keyword evidence="1" id="KW-0863">Zinc-finger</keyword>
<dbReference type="InterPro" id="IPR007527">
    <property type="entry name" value="Znf_SWIM"/>
</dbReference>
<evidence type="ECO:0000256" key="1">
    <source>
        <dbReference type="PROSITE-ProRule" id="PRU00325"/>
    </source>
</evidence>
<dbReference type="OrthoDB" id="9816340at2"/>
<comment type="caution">
    <text evidence="4">The sequence shown here is derived from an EMBL/GenBank/DDBJ whole genome shotgun (WGS) entry which is preliminary data.</text>
</comment>
<evidence type="ECO:0000259" key="3">
    <source>
        <dbReference type="PROSITE" id="PS50966"/>
    </source>
</evidence>
<feature type="region of interest" description="Disordered" evidence="2">
    <location>
        <begin position="113"/>
        <end position="143"/>
    </location>
</feature>
<feature type="compositionally biased region" description="Basic and acidic residues" evidence="2">
    <location>
        <begin position="127"/>
        <end position="143"/>
    </location>
</feature>
<keyword evidence="1" id="KW-0479">Metal-binding</keyword>
<proteinExistence type="predicted"/>
<evidence type="ECO:0000313" key="4">
    <source>
        <dbReference type="EMBL" id="PQA56227.1"/>
    </source>
</evidence>
<dbReference type="GO" id="GO:0008270">
    <property type="term" value="F:zinc ion binding"/>
    <property type="evidence" value="ECO:0007669"/>
    <property type="project" value="UniProtKB-KW"/>
</dbReference>